<feature type="compositionally biased region" description="Polar residues" evidence="1">
    <location>
        <begin position="189"/>
        <end position="237"/>
    </location>
</feature>
<protein>
    <submittedName>
        <fullName evidence="2">Uncharacterized protein</fullName>
    </submittedName>
</protein>
<feature type="compositionally biased region" description="Low complexity" evidence="1">
    <location>
        <begin position="176"/>
        <end position="188"/>
    </location>
</feature>
<dbReference type="AlphaFoldDB" id="A0AAD9LZW9"/>
<dbReference type="EMBL" id="MU842974">
    <property type="protein sequence ID" value="KAK2024148.1"/>
    <property type="molecule type" value="Genomic_DNA"/>
</dbReference>
<accession>A0AAD9LZW9</accession>
<feature type="compositionally biased region" description="Basic and acidic residues" evidence="1">
    <location>
        <begin position="19"/>
        <end position="33"/>
    </location>
</feature>
<feature type="compositionally biased region" description="Low complexity" evidence="1">
    <location>
        <begin position="238"/>
        <end position="250"/>
    </location>
</feature>
<feature type="compositionally biased region" description="Polar residues" evidence="1">
    <location>
        <begin position="252"/>
        <end position="269"/>
    </location>
</feature>
<feature type="compositionally biased region" description="Polar residues" evidence="1">
    <location>
        <begin position="7"/>
        <end position="18"/>
    </location>
</feature>
<sequence>MPKRSLDASNLSPTMQTDRAQKKTERSHEENQERAYIAASRRADRSIEARVQSAKMASEIHKKRTGKGFKISEAIVQAEEMYEEEEDDMPRSYRMLAAHLQTGSAEFDYRVNAFLANRVAMASMVAGLRNEEWAQNPINKMFAEQFPNANKQAQALSRNITNSMYYQPVAGQRAVQQQQQQQKQQQQQPDNAASSPLSPTFSSVNFQPESQQYQRERTQSVASPMDMTTPTVRDNAQSPPALSPSSEAAAGTPSTRTASTFPSPMTSLDHSLFPPGSSFTAELPMDAKMMAPNFDMNDPMSHMFMGNPLQQQVYFPDTHSMSDLKHDQHLNDMTLANHEYFNGDLNPYASRFDDSHSGATTPALNVNDNWDAYLDFGEQSDTGAIDPAL</sequence>
<feature type="region of interest" description="Disordered" evidence="1">
    <location>
        <begin position="171"/>
        <end position="273"/>
    </location>
</feature>
<organism evidence="2 3">
    <name type="scientific">Colletotrichum zoysiae</name>
    <dbReference type="NCBI Taxonomy" id="1216348"/>
    <lineage>
        <taxon>Eukaryota</taxon>
        <taxon>Fungi</taxon>
        <taxon>Dikarya</taxon>
        <taxon>Ascomycota</taxon>
        <taxon>Pezizomycotina</taxon>
        <taxon>Sordariomycetes</taxon>
        <taxon>Hypocreomycetidae</taxon>
        <taxon>Glomerellales</taxon>
        <taxon>Glomerellaceae</taxon>
        <taxon>Colletotrichum</taxon>
        <taxon>Colletotrichum graminicola species complex</taxon>
    </lineage>
</organism>
<keyword evidence="3" id="KW-1185">Reference proteome</keyword>
<comment type="caution">
    <text evidence="2">The sequence shown here is derived from an EMBL/GenBank/DDBJ whole genome shotgun (WGS) entry which is preliminary data.</text>
</comment>
<name>A0AAD9LZW9_9PEZI</name>
<reference evidence="2" key="1">
    <citation type="submission" date="2021-06" db="EMBL/GenBank/DDBJ databases">
        <title>Comparative genomics, transcriptomics and evolutionary studies reveal genomic signatures of adaptation to plant cell wall in hemibiotrophic fungi.</title>
        <authorList>
            <consortium name="DOE Joint Genome Institute"/>
            <person name="Baroncelli R."/>
            <person name="Diaz J.F."/>
            <person name="Benocci T."/>
            <person name="Peng M."/>
            <person name="Battaglia E."/>
            <person name="Haridas S."/>
            <person name="Andreopoulos W."/>
            <person name="Labutti K."/>
            <person name="Pangilinan J."/>
            <person name="Floch G.L."/>
            <person name="Makela M.R."/>
            <person name="Henrissat B."/>
            <person name="Grigoriev I.V."/>
            <person name="Crouch J.A."/>
            <person name="De Vries R.P."/>
            <person name="Sukno S.A."/>
            <person name="Thon M.R."/>
        </authorList>
    </citation>
    <scope>NUCLEOTIDE SEQUENCE</scope>
    <source>
        <strain evidence="2">MAFF235873</strain>
    </source>
</reference>
<dbReference type="Proteomes" id="UP001232148">
    <property type="component" value="Unassembled WGS sequence"/>
</dbReference>
<feature type="region of interest" description="Disordered" evidence="1">
    <location>
        <begin position="1"/>
        <end position="41"/>
    </location>
</feature>
<proteinExistence type="predicted"/>
<evidence type="ECO:0000256" key="1">
    <source>
        <dbReference type="SAM" id="MobiDB-lite"/>
    </source>
</evidence>
<evidence type="ECO:0000313" key="3">
    <source>
        <dbReference type="Proteomes" id="UP001232148"/>
    </source>
</evidence>
<evidence type="ECO:0000313" key="2">
    <source>
        <dbReference type="EMBL" id="KAK2024148.1"/>
    </source>
</evidence>
<gene>
    <name evidence="2" type="ORF">LX32DRAFT_114382</name>
</gene>